<dbReference type="InterPro" id="IPR050734">
    <property type="entry name" value="PIH1/Kintoun_subfamily"/>
</dbReference>
<evidence type="ECO:0000259" key="3">
    <source>
        <dbReference type="Pfam" id="PF18482"/>
    </source>
</evidence>
<sequence>MYLTPLDQIKTVEIIPIPFLVIKSLIVSPSILQNVKIFINLCHSDKTPEPKTPFNPLTTFTQIMNNEWEIPIITSPQRWDHDKKGQKCLVYDCIINSKCCDDLNNVDALKQILIEWCIESCELSDNLIINREQLKFPKLKYKGPDGPVPLEFKTSLTDNTYDSTNVEPLDNTFTQWKNDLLFQQELEDERNSLKTLFPQQEKTNIIPSNPLIQEISTSEEIALKRNQSRSPIKISPKKKLKLTYSVSMRKTFNTETWKLRIEIDMLNENNNSINLIDVSLFHSQYDPTGNNLKIYNDETSDLKPNEIIIPLPNLYESMTTYVEKSKLFFLKDKSKLIIFI</sequence>
<organism evidence="4 5">
    <name type="scientific">Arxiozyma heterogenica</name>
    <dbReference type="NCBI Taxonomy" id="278026"/>
    <lineage>
        <taxon>Eukaryota</taxon>
        <taxon>Fungi</taxon>
        <taxon>Dikarya</taxon>
        <taxon>Ascomycota</taxon>
        <taxon>Saccharomycotina</taxon>
        <taxon>Saccharomycetes</taxon>
        <taxon>Saccharomycetales</taxon>
        <taxon>Saccharomycetaceae</taxon>
        <taxon>Arxiozyma</taxon>
    </lineage>
</organism>
<dbReference type="InterPro" id="IPR041441">
    <property type="entry name" value="Pih1_CS_Ascomycota"/>
</dbReference>
<keyword evidence="5" id="KW-1185">Reference proteome</keyword>
<dbReference type="GO" id="GO:1990904">
    <property type="term" value="C:ribonucleoprotein complex"/>
    <property type="evidence" value="ECO:0007669"/>
    <property type="project" value="TreeGrafter"/>
</dbReference>
<dbReference type="AlphaFoldDB" id="A0AAN7ZWY0"/>
<dbReference type="GO" id="GO:0006364">
    <property type="term" value="P:rRNA processing"/>
    <property type="evidence" value="ECO:0007669"/>
    <property type="project" value="TreeGrafter"/>
</dbReference>
<reference evidence="5" key="1">
    <citation type="submission" date="2023-07" db="EMBL/GenBank/DDBJ databases">
        <title>A draft genome of Kazachstania heterogenica Y-27499.</title>
        <authorList>
            <person name="Donic C."/>
            <person name="Kralova J.S."/>
            <person name="Fidel L."/>
            <person name="Ben-Dor S."/>
            <person name="Jung S."/>
        </authorList>
    </citation>
    <scope>NUCLEOTIDE SEQUENCE [LARGE SCALE GENOMIC DNA]</scope>
    <source>
        <strain evidence="5">Y27499</strain>
    </source>
</reference>
<dbReference type="GO" id="GO:0097255">
    <property type="term" value="C:R2TP complex"/>
    <property type="evidence" value="ECO:0007669"/>
    <property type="project" value="TreeGrafter"/>
</dbReference>
<dbReference type="GO" id="GO:0000492">
    <property type="term" value="P:box C/D snoRNP assembly"/>
    <property type="evidence" value="ECO:0007669"/>
    <property type="project" value="TreeGrafter"/>
</dbReference>
<evidence type="ECO:0000313" key="5">
    <source>
        <dbReference type="Proteomes" id="UP001306508"/>
    </source>
</evidence>
<dbReference type="EMBL" id="JAWIZZ010000059">
    <property type="protein sequence ID" value="KAK5773941.1"/>
    <property type="molecule type" value="Genomic_DNA"/>
</dbReference>
<dbReference type="Proteomes" id="UP001306508">
    <property type="component" value="Unassembled WGS sequence"/>
</dbReference>
<evidence type="ECO:0000313" key="4">
    <source>
        <dbReference type="EMBL" id="KAK5773941.1"/>
    </source>
</evidence>
<comment type="similarity">
    <text evidence="1">Belongs to the PIH1 family.</text>
</comment>
<evidence type="ECO:0000259" key="2">
    <source>
        <dbReference type="Pfam" id="PF08190"/>
    </source>
</evidence>
<comment type="caution">
    <text evidence="4">The sequence shown here is derived from an EMBL/GenBank/DDBJ whole genome shotgun (WGS) entry which is preliminary data.</text>
</comment>
<dbReference type="Pfam" id="PF08190">
    <property type="entry name" value="PIH1"/>
    <property type="match status" value="1"/>
</dbReference>
<evidence type="ECO:0000256" key="1">
    <source>
        <dbReference type="ARBA" id="ARBA00008511"/>
    </source>
</evidence>
<feature type="domain" description="PIH1 N-terminal" evidence="2">
    <location>
        <begin position="14"/>
        <end position="144"/>
    </location>
</feature>
<dbReference type="GO" id="GO:0005737">
    <property type="term" value="C:cytoplasm"/>
    <property type="evidence" value="ECO:0007669"/>
    <property type="project" value="TreeGrafter"/>
</dbReference>
<dbReference type="PANTHER" id="PTHR22997">
    <property type="entry name" value="PIH1 DOMAIN-CONTAINING PROTEIN 1"/>
    <property type="match status" value="1"/>
</dbReference>
<accession>A0AAN7ZWY0</accession>
<gene>
    <name evidence="4" type="ORF">RI543_004695</name>
</gene>
<protein>
    <recommendedName>
        <fullName evidence="6">PIH1 N-terminal domain-containing protein</fullName>
    </recommendedName>
</protein>
<dbReference type="Gene3D" id="2.60.40.4160">
    <property type="match status" value="1"/>
</dbReference>
<proteinExistence type="inferred from homology"/>
<feature type="domain" description="Pih1 Ascomycota CS" evidence="3">
    <location>
        <begin position="241"/>
        <end position="340"/>
    </location>
</feature>
<evidence type="ECO:0008006" key="6">
    <source>
        <dbReference type="Google" id="ProtNLM"/>
    </source>
</evidence>
<dbReference type="Pfam" id="PF18482">
    <property type="entry name" value="Pih1_fungal_CS"/>
    <property type="match status" value="1"/>
</dbReference>
<name>A0AAN7ZWY0_9SACH</name>
<dbReference type="InterPro" id="IPR012981">
    <property type="entry name" value="PIH1_N"/>
</dbReference>
<dbReference type="PANTHER" id="PTHR22997:SF0">
    <property type="entry name" value="PIH1 DOMAIN-CONTAINING PROTEIN 1"/>
    <property type="match status" value="1"/>
</dbReference>